<dbReference type="SUPFAM" id="SSF52833">
    <property type="entry name" value="Thioredoxin-like"/>
    <property type="match status" value="1"/>
</dbReference>
<dbReference type="CDD" id="cd02947">
    <property type="entry name" value="TRX_family"/>
    <property type="match status" value="1"/>
</dbReference>
<dbReference type="Gene3D" id="3.40.30.10">
    <property type="entry name" value="Glutaredoxin"/>
    <property type="match status" value="1"/>
</dbReference>
<dbReference type="Proteomes" id="UP001303115">
    <property type="component" value="Unassembled WGS sequence"/>
</dbReference>
<dbReference type="InterPro" id="IPR008979">
    <property type="entry name" value="Galactose-bd-like_sf"/>
</dbReference>
<dbReference type="PROSITE" id="PS51532">
    <property type="entry name" value="PITH"/>
    <property type="match status" value="1"/>
</dbReference>
<dbReference type="GO" id="GO:0005737">
    <property type="term" value="C:cytoplasm"/>
    <property type="evidence" value="ECO:0007669"/>
    <property type="project" value="UniProtKB-ARBA"/>
</dbReference>
<dbReference type="InterPro" id="IPR010400">
    <property type="entry name" value="PITH_dom"/>
</dbReference>
<comment type="caution">
    <text evidence="5">The sequence shown here is derived from an EMBL/GenBank/DDBJ whole genome shotgun (WGS) entry which is preliminary data.</text>
</comment>
<evidence type="ECO:0000259" key="3">
    <source>
        <dbReference type="PROSITE" id="PS51352"/>
    </source>
</evidence>
<reference evidence="6" key="1">
    <citation type="journal article" date="2023" name="Mol. Phylogenet. Evol.">
        <title>Genome-scale phylogeny and comparative genomics of the fungal order Sordariales.</title>
        <authorList>
            <person name="Hensen N."/>
            <person name="Bonometti L."/>
            <person name="Westerberg I."/>
            <person name="Brannstrom I.O."/>
            <person name="Guillou S."/>
            <person name="Cros-Aarteil S."/>
            <person name="Calhoun S."/>
            <person name="Haridas S."/>
            <person name="Kuo A."/>
            <person name="Mondo S."/>
            <person name="Pangilinan J."/>
            <person name="Riley R."/>
            <person name="LaButti K."/>
            <person name="Andreopoulos B."/>
            <person name="Lipzen A."/>
            <person name="Chen C."/>
            <person name="Yan M."/>
            <person name="Daum C."/>
            <person name="Ng V."/>
            <person name="Clum A."/>
            <person name="Steindorff A."/>
            <person name="Ohm R.A."/>
            <person name="Martin F."/>
            <person name="Silar P."/>
            <person name="Natvig D.O."/>
            <person name="Lalanne C."/>
            <person name="Gautier V."/>
            <person name="Ament-Velasquez S.L."/>
            <person name="Kruys A."/>
            <person name="Hutchinson M.I."/>
            <person name="Powell A.J."/>
            <person name="Barry K."/>
            <person name="Miller A.N."/>
            <person name="Grigoriev I.V."/>
            <person name="Debuchy R."/>
            <person name="Gladieux P."/>
            <person name="Hiltunen Thoren M."/>
            <person name="Johannesson H."/>
        </authorList>
    </citation>
    <scope>NUCLEOTIDE SEQUENCE [LARGE SCALE GENOMIC DNA]</scope>
    <source>
        <strain evidence="6">CBS 284.82</strain>
    </source>
</reference>
<feature type="domain" description="PITH" evidence="4">
    <location>
        <begin position="134"/>
        <end position="329"/>
    </location>
</feature>
<dbReference type="EMBL" id="MU854319">
    <property type="protein sequence ID" value="KAK4044445.1"/>
    <property type="molecule type" value="Genomic_DNA"/>
</dbReference>
<dbReference type="PANTHER" id="PTHR46115">
    <property type="entry name" value="THIOREDOXIN-LIKE PROTEIN 1"/>
    <property type="match status" value="1"/>
</dbReference>
<evidence type="ECO:0000259" key="4">
    <source>
        <dbReference type="PROSITE" id="PS51532"/>
    </source>
</evidence>
<keyword evidence="6" id="KW-1185">Reference proteome</keyword>
<evidence type="ECO:0000313" key="5">
    <source>
        <dbReference type="EMBL" id="KAK4044445.1"/>
    </source>
</evidence>
<proteinExistence type="inferred from homology"/>
<evidence type="ECO:0000256" key="2">
    <source>
        <dbReference type="ARBA" id="ARBA00023157"/>
    </source>
</evidence>
<dbReference type="InterPro" id="IPR037047">
    <property type="entry name" value="PITH_dom_sf"/>
</dbReference>
<dbReference type="InterPro" id="IPR013766">
    <property type="entry name" value="Thioredoxin_domain"/>
</dbReference>
<organism evidence="5 6">
    <name type="scientific">Parachaetomium inaequale</name>
    <dbReference type="NCBI Taxonomy" id="2588326"/>
    <lineage>
        <taxon>Eukaryota</taxon>
        <taxon>Fungi</taxon>
        <taxon>Dikarya</taxon>
        <taxon>Ascomycota</taxon>
        <taxon>Pezizomycotina</taxon>
        <taxon>Sordariomycetes</taxon>
        <taxon>Sordariomycetidae</taxon>
        <taxon>Sordariales</taxon>
        <taxon>Chaetomiaceae</taxon>
        <taxon>Parachaetomium</taxon>
    </lineage>
</organism>
<name>A0AAN6PQN7_9PEZI</name>
<dbReference type="Pfam" id="PF00085">
    <property type="entry name" value="Thioredoxin"/>
    <property type="match status" value="1"/>
</dbReference>
<comment type="similarity">
    <text evidence="1">Belongs to the thioredoxin family.</text>
</comment>
<dbReference type="AlphaFoldDB" id="A0AAN6PQN7"/>
<evidence type="ECO:0000256" key="1">
    <source>
        <dbReference type="ARBA" id="ARBA00008987"/>
    </source>
</evidence>
<sequence length="331" mass="36043">MSKTVNISSPSQFTEVLQGSVLVLANFYADSSIPSQQVAPVFEQLSQALSRPKLVTFVKVNTAQQKDIAEAYRVTSPPTFIIFRGGKVVEKVQGADALKLQSAVKKVSEEVQKMGSGEGGASGSGSGSNDANWKGAGLPRGYTDITSQVELRYCELLNVDPDAGSVRALFDTAKPSALSGGKGAAKDWVESDTDEQLLLFLPFQSMLKLHTLQITSLPPNDDDDDDEEVPMRPRTIKLFTNKPHNLGFDEAEDLSATQEFELSEEDWNAEGTANIPLRFVKFQNITSLVLFVVNGDGDGEKTRLDRLRLIGETGEKREMGKLEKIGDEPGE</sequence>
<gene>
    <name evidence="5" type="ORF">C8A01DRAFT_42870</name>
</gene>
<accession>A0AAN6PQN7</accession>
<protein>
    <submittedName>
        <fullName evidence="5">PITH domain-containing protein</fullName>
    </submittedName>
</protein>
<dbReference type="Gene3D" id="2.60.120.470">
    <property type="entry name" value="PITH domain"/>
    <property type="match status" value="1"/>
</dbReference>
<feature type="domain" description="Thioredoxin" evidence="3">
    <location>
        <begin position="3"/>
        <end position="109"/>
    </location>
</feature>
<dbReference type="Pfam" id="PF06201">
    <property type="entry name" value="PITH"/>
    <property type="match status" value="1"/>
</dbReference>
<evidence type="ECO:0000313" key="6">
    <source>
        <dbReference type="Proteomes" id="UP001303115"/>
    </source>
</evidence>
<dbReference type="SUPFAM" id="SSF49785">
    <property type="entry name" value="Galactose-binding domain-like"/>
    <property type="match status" value="1"/>
</dbReference>
<keyword evidence="2" id="KW-1015">Disulfide bond</keyword>
<dbReference type="InterPro" id="IPR036249">
    <property type="entry name" value="Thioredoxin-like_sf"/>
</dbReference>
<dbReference type="PROSITE" id="PS51352">
    <property type="entry name" value="THIOREDOXIN_2"/>
    <property type="match status" value="1"/>
</dbReference>